<dbReference type="InterPro" id="IPR017452">
    <property type="entry name" value="GPCR_Rhodpsn_7TM"/>
</dbReference>
<feature type="domain" description="G-protein coupled receptors family 1 profile" evidence="13">
    <location>
        <begin position="391"/>
        <end position="723"/>
    </location>
</feature>
<dbReference type="SUPFAM" id="SSF81321">
    <property type="entry name" value="Family A G protein-coupled receptor-like"/>
    <property type="match status" value="1"/>
</dbReference>
<keyword evidence="5 12" id="KW-1133">Transmembrane helix</keyword>
<dbReference type="GO" id="GO:0007210">
    <property type="term" value="P:serotonin receptor signaling pathway"/>
    <property type="evidence" value="ECO:0007669"/>
    <property type="project" value="TreeGrafter"/>
</dbReference>
<sequence length="817" mass="89647">MITPSIAETITSFNILITLICHLEPKPYNLETKKVTYVLDCVEHSYKYADTSDNFDLIKTLDKLKISHASVGRYNHVETNKHTLTDKTHPHHHDNTEHNANNNTVTATKTKHGNFNDNVLQPSDVRKTAETTVGETASDAGNLTIRTEDSNSGVNANGNSEGATVNLQKRGNSPTTPLNDEMGSTTTGMKYDDDDVTQTSGSDATVDGTFQSTTESHEFHITRISDEINVSNGEPDLSSPNTSPASPRSSADSSSLGPATTINTVASPNQQPLLAILFQAKLETTSPNEVTYVCSNTSCDVNNTMDPLARLVLLNDLADVGEILIRNVNLDDPYDWGYVVCELQEPSVVNNTSVIASSKFFICSIRTRWKQFEYDWKYLFAIIFIGAGGVGNILVCLAVCLDKSLQNVTNYFLLSLALADLLVSVIVMPLGAIPGFLGYWPLSVRWCNVYLTSDVLACSCSIMHMCCISLGRYLGIRNPLKTRHTYSTKKLVGIKITIVWCLSLSVGGSITLLGLYNPNNIMQAGKRCAINNRAFFLFGSLVAFYIPMLIMVISYALTVQLLRKKARFLMTGDSSGPGGKGGGPPDIPTFRTLGGKNNKLKMPQPVNQKVDQQTQTPQMIDKFRFPPAMVNLFSLRWFKHIKTAQRRRTRQSSSAVNSVRTEQKASKVLGLVFFTFVLCWAPFFLLQIMQAICPVTYCRIPDDLSIVCLWLGYFSSILNPIIYTIFNRTFRAAFIRLLKCKCRLVTKPIRYRSVNDRATASSSGPAAANVVLSMSPSGGGDTGGPSSPLLPPGKTLSVSTQDLSPVTNYPSGICTKI</sequence>
<dbReference type="FunFam" id="1.20.1070.10:FF:000367">
    <property type="entry name" value="Serotonin receptor 5-HT2 subtype"/>
    <property type="match status" value="1"/>
</dbReference>
<dbReference type="Pfam" id="PF00001">
    <property type="entry name" value="7tm_1"/>
    <property type="match status" value="1"/>
</dbReference>
<dbReference type="GO" id="GO:0051378">
    <property type="term" value="F:serotonin binding"/>
    <property type="evidence" value="ECO:0007669"/>
    <property type="project" value="TreeGrafter"/>
</dbReference>
<feature type="compositionally biased region" description="Polar residues" evidence="11">
    <location>
        <begin position="197"/>
        <end position="214"/>
    </location>
</feature>
<feature type="compositionally biased region" description="Basic and acidic residues" evidence="11">
    <location>
        <begin position="215"/>
        <end position="226"/>
    </location>
</feature>
<feature type="transmembrane region" description="Helical" evidence="12">
    <location>
        <begin position="535"/>
        <end position="557"/>
    </location>
</feature>
<keyword evidence="6" id="KW-0297">G-protein coupled receptor</keyword>
<keyword evidence="8" id="KW-1015">Disulfide bond</keyword>
<feature type="transmembrane region" description="Helical" evidence="12">
    <location>
        <begin position="378"/>
        <end position="401"/>
    </location>
</feature>
<dbReference type="GO" id="GO:0005886">
    <property type="term" value="C:plasma membrane"/>
    <property type="evidence" value="ECO:0007669"/>
    <property type="project" value="UniProtKB-SubCell"/>
</dbReference>
<evidence type="ECO:0000259" key="13">
    <source>
        <dbReference type="PROSITE" id="PS50262"/>
    </source>
</evidence>
<name>A0A8D8QD55_9HEMI</name>
<evidence type="ECO:0000256" key="1">
    <source>
        <dbReference type="ARBA" id="ARBA00004651"/>
    </source>
</evidence>
<evidence type="ECO:0000256" key="4">
    <source>
        <dbReference type="ARBA" id="ARBA00022692"/>
    </source>
</evidence>
<proteinExistence type="inferred from homology"/>
<feature type="transmembrane region" description="Helical" evidence="12">
    <location>
        <begin position="668"/>
        <end position="692"/>
    </location>
</feature>
<dbReference type="FunFam" id="1.20.1070.10:FF:000523">
    <property type="entry name" value="5-hydroxytryptamine receptor 2B"/>
    <property type="match status" value="1"/>
</dbReference>
<feature type="compositionally biased region" description="Polar residues" evidence="11">
    <location>
        <begin position="228"/>
        <end position="242"/>
    </location>
</feature>
<keyword evidence="4 12" id="KW-0812">Transmembrane</keyword>
<evidence type="ECO:0000256" key="11">
    <source>
        <dbReference type="SAM" id="MobiDB-lite"/>
    </source>
</evidence>
<evidence type="ECO:0000256" key="10">
    <source>
        <dbReference type="ARBA" id="ARBA00023224"/>
    </source>
</evidence>
<keyword evidence="3" id="KW-1003">Cell membrane</keyword>
<dbReference type="GO" id="GO:0030594">
    <property type="term" value="F:neurotransmitter receptor activity"/>
    <property type="evidence" value="ECO:0007669"/>
    <property type="project" value="TreeGrafter"/>
</dbReference>
<accession>A0A8D8QD55</accession>
<keyword evidence="7 12" id="KW-0472">Membrane</keyword>
<dbReference type="PANTHER" id="PTHR24247:SF228">
    <property type="entry name" value="5-HYDROXYTRYPTAMINE (SEROTONIN) RECEPTOR 2A, ISOFORM B"/>
    <property type="match status" value="1"/>
</dbReference>
<dbReference type="GO" id="GO:0004993">
    <property type="term" value="F:G protein-coupled serotonin receptor activity"/>
    <property type="evidence" value="ECO:0007669"/>
    <property type="project" value="TreeGrafter"/>
</dbReference>
<evidence type="ECO:0000256" key="3">
    <source>
        <dbReference type="ARBA" id="ARBA00022475"/>
    </source>
</evidence>
<protein>
    <submittedName>
        <fullName evidence="14">5-hydroxytryptamine receptor 2A</fullName>
    </submittedName>
</protein>
<comment type="subcellular location">
    <subcellularLocation>
        <location evidence="1">Cell membrane</location>
        <topology evidence="1">Multi-pass membrane protein</topology>
    </subcellularLocation>
</comment>
<evidence type="ECO:0000256" key="6">
    <source>
        <dbReference type="ARBA" id="ARBA00023040"/>
    </source>
</evidence>
<feature type="transmembrane region" description="Helical" evidence="12">
    <location>
        <begin position="492"/>
        <end position="515"/>
    </location>
</feature>
<evidence type="ECO:0000256" key="12">
    <source>
        <dbReference type="SAM" id="Phobius"/>
    </source>
</evidence>
<reference evidence="14" key="1">
    <citation type="submission" date="2021-05" db="EMBL/GenBank/DDBJ databases">
        <authorList>
            <person name="Alioto T."/>
            <person name="Alioto T."/>
            <person name="Gomez Garrido J."/>
        </authorList>
    </citation>
    <scope>NUCLEOTIDE SEQUENCE</scope>
</reference>
<feature type="transmembrane region" description="Helical" evidence="12">
    <location>
        <begin position="704"/>
        <end position="726"/>
    </location>
</feature>
<dbReference type="GO" id="GO:0007268">
    <property type="term" value="P:chemical synaptic transmission"/>
    <property type="evidence" value="ECO:0007669"/>
    <property type="project" value="TreeGrafter"/>
</dbReference>
<evidence type="ECO:0000256" key="8">
    <source>
        <dbReference type="ARBA" id="ARBA00023157"/>
    </source>
</evidence>
<evidence type="ECO:0000256" key="9">
    <source>
        <dbReference type="ARBA" id="ARBA00023170"/>
    </source>
</evidence>
<keyword evidence="9 14" id="KW-0675">Receptor</keyword>
<evidence type="ECO:0000256" key="2">
    <source>
        <dbReference type="ARBA" id="ARBA00010663"/>
    </source>
</evidence>
<dbReference type="Gene3D" id="1.20.1070.10">
    <property type="entry name" value="Rhodopsin 7-helix transmembrane proteins"/>
    <property type="match status" value="1"/>
</dbReference>
<dbReference type="GO" id="GO:0007187">
    <property type="term" value="P:G protein-coupled receptor signaling pathway, coupled to cyclic nucleotide second messenger"/>
    <property type="evidence" value="ECO:0007669"/>
    <property type="project" value="TreeGrafter"/>
</dbReference>
<keyword evidence="10" id="KW-0807">Transducer</keyword>
<evidence type="ECO:0000256" key="5">
    <source>
        <dbReference type="ARBA" id="ARBA00022989"/>
    </source>
</evidence>
<dbReference type="PRINTS" id="PR00237">
    <property type="entry name" value="GPCRRHODOPSN"/>
</dbReference>
<dbReference type="PROSITE" id="PS50262">
    <property type="entry name" value="G_PROTEIN_RECEP_F1_2"/>
    <property type="match status" value="1"/>
</dbReference>
<feature type="transmembrane region" description="Helical" evidence="12">
    <location>
        <begin position="449"/>
        <end position="471"/>
    </location>
</feature>
<dbReference type="GO" id="GO:0030425">
    <property type="term" value="C:dendrite"/>
    <property type="evidence" value="ECO:0007669"/>
    <property type="project" value="TreeGrafter"/>
</dbReference>
<dbReference type="PANTHER" id="PTHR24247">
    <property type="entry name" value="5-HYDROXYTRYPTAMINE RECEPTOR"/>
    <property type="match status" value="1"/>
</dbReference>
<evidence type="ECO:0000313" key="14">
    <source>
        <dbReference type="EMBL" id="CAG6629708.1"/>
    </source>
</evidence>
<feature type="compositionally biased region" description="Low complexity" evidence="11">
    <location>
        <begin position="243"/>
        <end position="259"/>
    </location>
</feature>
<dbReference type="InterPro" id="IPR000276">
    <property type="entry name" value="GPCR_Rhodpsn"/>
</dbReference>
<comment type="similarity">
    <text evidence="2">Belongs to the G-protein coupled receptor 1 family.</text>
</comment>
<evidence type="ECO:0000256" key="7">
    <source>
        <dbReference type="ARBA" id="ARBA00023136"/>
    </source>
</evidence>
<dbReference type="AlphaFoldDB" id="A0A8D8QD55"/>
<organism evidence="14">
    <name type="scientific">Cacopsylla melanoneura</name>
    <dbReference type="NCBI Taxonomy" id="428564"/>
    <lineage>
        <taxon>Eukaryota</taxon>
        <taxon>Metazoa</taxon>
        <taxon>Ecdysozoa</taxon>
        <taxon>Arthropoda</taxon>
        <taxon>Hexapoda</taxon>
        <taxon>Insecta</taxon>
        <taxon>Pterygota</taxon>
        <taxon>Neoptera</taxon>
        <taxon>Paraneoptera</taxon>
        <taxon>Hemiptera</taxon>
        <taxon>Sternorrhyncha</taxon>
        <taxon>Psylloidea</taxon>
        <taxon>Psyllidae</taxon>
        <taxon>Psyllinae</taxon>
        <taxon>Cacopsylla</taxon>
    </lineage>
</organism>
<feature type="region of interest" description="Disordered" evidence="11">
    <location>
        <begin position="145"/>
        <end position="265"/>
    </location>
</feature>
<dbReference type="GO" id="GO:0045202">
    <property type="term" value="C:synapse"/>
    <property type="evidence" value="ECO:0007669"/>
    <property type="project" value="GOC"/>
</dbReference>
<dbReference type="EMBL" id="HBUF01071609">
    <property type="protein sequence ID" value="CAG6629708.1"/>
    <property type="molecule type" value="Transcribed_RNA"/>
</dbReference>
<feature type="compositionally biased region" description="Polar residues" evidence="11">
    <location>
        <begin position="145"/>
        <end position="188"/>
    </location>
</feature>
<feature type="transmembrane region" description="Helical" evidence="12">
    <location>
        <begin position="413"/>
        <end position="437"/>
    </location>
</feature>